<dbReference type="Proteomes" id="UP000322283">
    <property type="component" value="Unassembled WGS sequence"/>
</dbReference>
<proteinExistence type="predicted"/>
<accession>A0AAC9MUU8</accession>
<sequence length="113" mass="12966">MLAFVAPYRDYLQSLEQETRRYLAWKSVVDDTEALNLNAYQRRQASESLKRSDETVDLRVKEAYCWLLMPTQDGTNPLEGEATRISGGTESHIVKAAKRYRTAYPQGSIICPY</sequence>
<dbReference type="RefSeq" id="WP_069589697.1">
    <property type="nucleotide sequence ID" value="NZ_CP017019.1"/>
</dbReference>
<organism evidence="1 3">
    <name type="scientific">Neomoorella thermoacetica</name>
    <name type="common">Clostridium thermoaceticum</name>
    <dbReference type="NCBI Taxonomy" id="1525"/>
    <lineage>
        <taxon>Bacteria</taxon>
        <taxon>Bacillati</taxon>
        <taxon>Bacillota</taxon>
        <taxon>Clostridia</taxon>
        <taxon>Neomoorellales</taxon>
        <taxon>Neomoorellaceae</taxon>
        <taxon>Neomoorella</taxon>
    </lineage>
</organism>
<protein>
    <submittedName>
        <fullName evidence="1">Uncharacterized protein</fullName>
    </submittedName>
</protein>
<dbReference type="AlphaFoldDB" id="A0AAC9MUU8"/>
<gene>
    <name evidence="1" type="ORF">Maut_01681</name>
    <name evidence="2" type="ORF">MTAT_07590</name>
</gene>
<keyword evidence="4" id="KW-1185">Reference proteome</keyword>
<evidence type="ECO:0000313" key="2">
    <source>
        <dbReference type="EMBL" id="TYL14524.1"/>
    </source>
</evidence>
<dbReference type="EMBL" id="CP017019">
    <property type="protein sequence ID" value="AOQ24120.1"/>
    <property type="molecule type" value="Genomic_DNA"/>
</dbReference>
<dbReference type="Proteomes" id="UP000094598">
    <property type="component" value="Chromosome"/>
</dbReference>
<evidence type="ECO:0000313" key="4">
    <source>
        <dbReference type="Proteomes" id="UP000322283"/>
    </source>
</evidence>
<reference evidence="2 4" key="2">
    <citation type="submission" date="2019-05" db="EMBL/GenBank/DDBJ databases">
        <title>Genome sequence of Moorella thermoacetica ATCC 33924.</title>
        <authorList>
            <person name="Poehlein A."/>
            <person name="Bengelsdorf F.R."/>
            <person name="Duerre P."/>
            <person name="Daniel R."/>
        </authorList>
    </citation>
    <scope>NUCLEOTIDE SEQUENCE [LARGE SCALE GENOMIC DNA]</scope>
    <source>
        <strain evidence="2 4">ATCC 33924</strain>
    </source>
</reference>
<reference evidence="1 3" key="1">
    <citation type="submission" date="2016-08" db="EMBL/GenBank/DDBJ databases">
        <title>Moorella thermoacetica DSM 103132.</title>
        <authorList>
            <person name="Jendresen C.B."/>
            <person name="Redl S.M."/>
            <person name="Jensen T.O."/>
            <person name="Nielsen A.T."/>
        </authorList>
    </citation>
    <scope>NUCLEOTIDE SEQUENCE [LARGE SCALE GENOMIC DNA]</scope>
    <source>
        <strain evidence="1 3">DSM 103132</strain>
    </source>
</reference>
<name>A0AAC9MUU8_NEOTH</name>
<dbReference type="EMBL" id="VCDX01000002">
    <property type="protein sequence ID" value="TYL14524.1"/>
    <property type="molecule type" value="Genomic_DNA"/>
</dbReference>
<evidence type="ECO:0000313" key="3">
    <source>
        <dbReference type="Proteomes" id="UP000094598"/>
    </source>
</evidence>
<evidence type="ECO:0000313" key="1">
    <source>
        <dbReference type="EMBL" id="AOQ24120.1"/>
    </source>
</evidence>